<proteinExistence type="inferred from homology"/>
<comment type="similarity">
    <text evidence="1">Belongs to the MDM20/NAA25 family.</text>
</comment>
<protein>
    <recommendedName>
        <fullName evidence="5">N-terminal acetyltransferase B complex subunit NAA25 homolog</fullName>
    </recommendedName>
</protein>
<evidence type="ECO:0000256" key="2">
    <source>
        <dbReference type="SAM" id="MobiDB-lite"/>
    </source>
</evidence>
<dbReference type="PANTHER" id="PTHR22767">
    <property type="entry name" value="N-TERMINAL ACETYLTRANSFERASE-RELATED"/>
    <property type="match status" value="1"/>
</dbReference>
<comment type="caution">
    <text evidence="3">The sequence shown here is derived from an EMBL/GenBank/DDBJ whole genome shotgun (WGS) entry which is preliminary data.</text>
</comment>
<keyword evidence="4" id="KW-1185">Reference proteome</keyword>
<dbReference type="InterPro" id="IPR019183">
    <property type="entry name" value="NAA25_NatB_aux_su"/>
</dbReference>
<evidence type="ECO:0000313" key="3">
    <source>
        <dbReference type="EMBL" id="KAK9902038.1"/>
    </source>
</evidence>
<dbReference type="EMBL" id="JALJOT010000016">
    <property type="protein sequence ID" value="KAK9902038.1"/>
    <property type="molecule type" value="Genomic_DNA"/>
</dbReference>
<dbReference type="Proteomes" id="UP001491310">
    <property type="component" value="Unassembled WGS sequence"/>
</dbReference>
<evidence type="ECO:0000313" key="4">
    <source>
        <dbReference type="Proteomes" id="UP001491310"/>
    </source>
</evidence>
<evidence type="ECO:0000256" key="1">
    <source>
        <dbReference type="ARBA" id="ARBA00006298"/>
    </source>
</evidence>
<dbReference type="InterPro" id="IPR011990">
    <property type="entry name" value="TPR-like_helical_dom_sf"/>
</dbReference>
<sequence>MDAFERRLRSIYEAFDARNPKAAVKLATAALQKHKDSQILRVLKGLALQRIDRAKEAFEVCDQVLSEAPTDEQVLNILSMVYKSKVHQAKLTSAYEVAVKARPNDAGLLAVLLSMYTRALDFVKLQQSAMKLHRLDRSRGDFLWWIVTSLVLQARASGQRDSNGEKLLQLAQSMAAKQLDEGRSEEGDPVNALLLYHSILQERNQNREALEAVKGPLGDAYNLEGERDLMVASLTAKLGDCKAAASIFRHVALHNPQNWEAIQGFLDCVLPATCPSSSVTPTNGVPQISSLSIKANGSVGQEHLNGAAHGSDAAPQEAEEFVKDLLAAVSDGSAAKMRGPLLAAVDLEARILSRAERVSSGQSAGPSGQPGRSTDTPDLAAAVLHYFKCVGHLASCAADLRPYSARVDGASRQRLNADMHAHCKTQEPADGRPPSSVHIQRQVAAFQVQHDLGLPEYRSPEEAETHAAELVAVYRQATVLERRLDEKERGIADGLIALAAGALTAAWKLEATPRRQHRLLRAVLVLEAAQVARRVSAPLRLAAMGLYGLLGAPTLAVESFTALDIKHIQHDTLSGHWLLPSLLGTLRSDMAAQLLTDCLRMFEDHNRDAGDTVLAAFQASSFTKVLEFVRFKERLQQSHSRAVAYCESAVLALTSPPAIPESAVAQVQDIAAGAMDRLQSFLPEFSRADGQATSALRFNEDLSTRPAWLPPDSGRPSLALARWWSSQPDQQTSHGYGRCWWACTLAAESAAPEAKAHRAAVTASLQWRCLLPSLIASATSADHAAAAASLPSIVERLVSFQGLQDLGELPERVAALQKQLPSSLPDLCEMLHLATFAAASAVQASLSRPTENEAAQEAGQQLGLVDSIAAALSAQLSKELRQSGGPVVAMGPAVFVAAAFANEEVYWLAMCLQAWAQPQKRRKKGKKGGVEATDSSSSAHDALQEKLRCSCQSLVTGLQELREAVTARSIAEDEMAPTLDGLLEELTALEGQLGTGGLWAWEHRLDARRVLERLLHEQNVLTASVVNRLDHALAVLGKHGH</sequence>
<feature type="region of interest" description="Disordered" evidence="2">
    <location>
        <begin position="356"/>
        <end position="376"/>
    </location>
</feature>
<accession>A0ABR2YBY7</accession>
<organism evidence="3 4">
    <name type="scientific">Coccomyxa subellipsoidea</name>
    <dbReference type="NCBI Taxonomy" id="248742"/>
    <lineage>
        <taxon>Eukaryota</taxon>
        <taxon>Viridiplantae</taxon>
        <taxon>Chlorophyta</taxon>
        <taxon>core chlorophytes</taxon>
        <taxon>Trebouxiophyceae</taxon>
        <taxon>Trebouxiophyceae incertae sedis</taxon>
        <taxon>Coccomyxaceae</taxon>
        <taxon>Coccomyxa</taxon>
    </lineage>
</organism>
<feature type="compositionally biased region" description="Low complexity" evidence="2">
    <location>
        <begin position="359"/>
        <end position="371"/>
    </location>
</feature>
<dbReference type="SUPFAM" id="SSF48452">
    <property type="entry name" value="TPR-like"/>
    <property type="match status" value="1"/>
</dbReference>
<dbReference type="PANTHER" id="PTHR22767:SF3">
    <property type="entry name" value="N-ALPHA-ACETYLTRANSFERASE 25, NATB AUXILIARY SUBUNIT"/>
    <property type="match status" value="1"/>
</dbReference>
<name>A0ABR2YBY7_9CHLO</name>
<evidence type="ECO:0008006" key="5">
    <source>
        <dbReference type="Google" id="ProtNLM"/>
    </source>
</evidence>
<reference evidence="3 4" key="1">
    <citation type="journal article" date="2024" name="Nat. Commun.">
        <title>Phylogenomics reveals the evolutionary origins of lichenization in chlorophyte algae.</title>
        <authorList>
            <person name="Puginier C."/>
            <person name="Libourel C."/>
            <person name="Otte J."/>
            <person name="Skaloud P."/>
            <person name="Haon M."/>
            <person name="Grisel S."/>
            <person name="Petersen M."/>
            <person name="Berrin J.G."/>
            <person name="Delaux P.M."/>
            <person name="Dal Grande F."/>
            <person name="Keller J."/>
        </authorList>
    </citation>
    <scope>NUCLEOTIDE SEQUENCE [LARGE SCALE GENOMIC DNA]</scope>
    <source>
        <strain evidence="3 4">SAG 216-7</strain>
    </source>
</reference>
<dbReference type="Gene3D" id="1.25.40.1040">
    <property type="match status" value="1"/>
</dbReference>
<dbReference type="Pfam" id="PF09797">
    <property type="entry name" value="NatB_MDM20"/>
    <property type="match status" value="1"/>
</dbReference>
<gene>
    <name evidence="3" type="ORF">WJX75_002093</name>
</gene>